<feature type="region of interest" description="Disordered" evidence="2">
    <location>
        <begin position="37"/>
        <end position="218"/>
    </location>
</feature>
<dbReference type="InterPro" id="IPR036875">
    <property type="entry name" value="Znf_CCHC_sf"/>
</dbReference>
<organism evidence="4">
    <name type="scientific">Tanacetum cinerariifolium</name>
    <name type="common">Dalmatian daisy</name>
    <name type="synonym">Chrysanthemum cinerariifolium</name>
    <dbReference type="NCBI Taxonomy" id="118510"/>
    <lineage>
        <taxon>Eukaryota</taxon>
        <taxon>Viridiplantae</taxon>
        <taxon>Streptophyta</taxon>
        <taxon>Embryophyta</taxon>
        <taxon>Tracheophyta</taxon>
        <taxon>Spermatophyta</taxon>
        <taxon>Magnoliopsida</taxon>
        <taxon>eudicotyledons</taxon>
        <taxon>Gunneridae</taxon>
        <taxon>Pentapetalae</taxon>
        <taxon>asterids</taxon>
        <taxon>campanulids</taxon>
        <taxon>Asterales</taxon>
        <taxon>Asteraceae</taxon>
        <taxon>Asteroideae</taxon>
        <taxon>Anthemideae</taxon>
        <taxon>Anthemidinae</taxon>
        <taxon>Tanacetum</taxon>
    </lineage>
</organism>
<dbReference type="Pfam" id="PF08284">
    <property type="entry name" value="RVP_2"/>
    <property type="match status" value="1"/>
</dbReference>
<comment type="caution">
    <text evidence="4">The sequence shown here is derived from an EMBL/GenBank/DDBJ whole genome shotgun (WGS) entry which is preliminary data.</text>
</comment>
<dbReference type="Pfam" id="PF00098">
    <property type="entry name" value="zf-CCHC"/>
    <property type="match status" value="1"/>
</dbReference>
<feature type="compositionally biased region" description="Acidic residues" evidence="2">
    <location>
        <begin position="62"/>
        <end position="82"/>
    </location>
</feature>
<reference evidence="4" key="1">
    <citation type="journal article" date="2019" name="Sci. Rep.">
        <title>Draft genome of Tanacetum cinerariifolium, the natural source of mosquito coil.</title>
        <authorList>
            <person name="Yamashiro T."/>
            <person name="Shiraishi A."/>
            <person name="Satake H."/>
            <person name="Nakayama K."/>
        </authorList>
    </citation>
    <scope>NUCLEOTIDE SEQUENCE</scope>
</reference>
<dbReference type="AlphaFoldDB" id="A0A6L2K2G4"/>
<dbReference type="CDD" id="cd00303">
    <property type="entry name" value="retropepsin_like"/>
    <property type="match status" value="1"/>
</dbReference>
<proteinExistence type="predicted"/>
<sequence length="589" mass="65628">MALHVARPVTPPDEEVIAVLRTKVKTGPLFGKQIVMANPNPENLNVPNEGVPEEDPHHLLDCDEEEDPEIDIEEEEPEEEPVEEPKPLPGHGDLFDTHPNPQPGNMNVWVDDDDDDDVEEEEDEENKDADIEEDDDAEIIFPYEVQGDQTPPPRDESSDSDSEPEAKEANDEPEAEEADDELEVEEASVEPEAEGTDVELEAEEPDGVPKATIGTGSHRPFAVRDFPMGVYETGESSTVCDPQFVGGLAPWALRRDLEALRRHERIREAESKTSRTEVALLGLEAKIGKMEREILHHDLSGVEETLGKAVERLKVLENEKNATMKKKLAEKEVLLDLTRMERDRAEKRLSEFMSWLCCPATINDVVCLAYQLVVELIQDKVDEATEVEKRNGEGDRGSRGDCWKCTKCGKLGPKTDRCRISEMNYYNCQEKGHRKRDCPRLGRNGQGGNNYGGAYQLGVVNAQEDPKVVTGTFLLNNHYATALFDLGADRSFVFTKFSTLINIKPVEIDTSYKVELADGKIVSTNNVLKGCTLNLLNHSFPIDLMVIELGSFDVIIGMDWLSKNDAAILCGEKKVEFRIDLVPGATPVA</sequence>
<dbReference type="GO" id="GO:0008270">
    <property type="term" value="F:zinc ion binding"/>
    <property type="evidence" value="ECO:0007669"/>
    <property type="project" value="InterPro"/>
</dbReference>
<name>A0A6L2K2G4_TANCI</name>
<accession>A0A6L2K2G4</accession>
<dbReference type="PANTHER" id="PTHR15503">
    <property type="entry name" value="LDOC1 RELATED"/>
    <property type="match status" value="1"/>
</dbReference>
<feature type="compositionally biased region" description="Acidic residues" evidence="2">
    <location>
        <begin position="171"/>
        <end position="206"/>
    </location>
</feature>
<dbReference type="GO" id="GO:0003676">
    <property type="term" value="F:nucleic acid binding"/>
    <property type="evidence" value="ECO:0007669"/>
    <property type="project" value="InterPro"/>
</dbReference>
<dbReference type="InterPro" id="IPR032567">
    <property type="entry name" value="RTL1-rel"/>
</dbReference>
<keyword evidence="4" id="KW-0548">Nucleotidyltransferase</keyword>
<gene>
    <name evidence="4" type="ORF">Tci_014970</name>
</gene>
<dbReference type="InterPro" id="IPR021109">
    <property type="entry name" value="Peptidase_aspartic_dom_sf"/>
</dbReference>
<feature type="compositionally biased region" description="Low complexity" evidence="2">
    <location>
        <begin position="38"/>
        <end position="50"/>
    </location>
</feature>
<evidence type="ECO:0000313" key="4">
    <source>
        <dbReference type="EMBL" id="GEU42992.1"/>
    </source>
</evidence>
<evidence type="ECO:0000256" key="2">
    <source>
        <dbReference type="SAM" id="MobiDB-lite"/>
    </source>
</evidence>
<protein>
    <submittedName>
        <fullName evidence="4">Reverse transcriptase domain-containing protein</fullName>
    </submittedName>
</protein>
<feature type="compositionally biased region" description="Acidic residues" evidence="2">
    <location>
        <begin position="110"/>
        <end position="138"/>
    </location>
</feature>
<dbReference type="Gene3D" id="2.40.70.10">
    <property type="entry name" value="Acid Proteases"/>
    <property type="match status" value="1"/>
</dbReference>
<dbReference type="PANTHER" id="PTHR15503:SF45">
    <property type="entry name" value="RNA-DIRECTED DNA POLYMERASE HOMOLOG"/>
    <property type="match status" value="1"/>
</dbReference>
<feature type="coiled-coil region" evidence="1">
    <location>
        <begin position="299"/>
        <end position="348"/>
    </location>
</feature>
<evidence type="ECO:0000256" key="1">
    <source>
        <dbReference type="SAM" id="Coils"/>
    </source>
</evidence>
<dbReference type="EMBL" id="BKCJ010001645">
    <property type="protein sequence ID" value="GEU42992.1"/>
    <property type="molecule type" value="Genomic_DNA"/>
</dbReference>
<dbReference type="InterPro" id="IPR001878">
    <property type="entry name" value="Znf_CCHC"/>
</dbReference>
<evidence type="ECO:0000259" key="3">
    <source>
        <dbReference type="Pfam" id="PF00098"/>
    </source>
</evidence>
<dbReference type="GO" id="GO:0003964">
    <property type="term" value="F:RNA-directed DNA polymerase activity"/>
    <property type="evidence" value="ECO:0007669"/>
    <property type="project" value="UniProtKB-KW"/>
</dbReference>
<keyword evidence="4" id="KW-0695">RNA-directed DNA polymerase</keyword>
<keyword evidence="4" id="KW-0808">Transferase</keyword>
<dbReference type="SUPFAM" id="SSF57756">
    <property type="entry name" value="Retrovirus zinc finger-like domains"/>
    <property type="match status" value="1"/>
</dbReference>
<dbReference type="SUPFAM" id="SSF50630">
    <property type="entry name" value="Acid proteases"/>
    <property type="match status" value="1"/>
</dbReference>
<keyword evidence="1" id="KW-0175">Coiled coil</keyword>
<feature type="domain" description="CCHC-type" evidence="3">
    <location>
        <begin position="426"/>
        <end position="439"/>
    </location>
</feature>